<evidence type="ECO:0000313" key="2">
    <source>
        <dbReference type="EMBL" id="MPC74156.1"/>
    </source>
</evidence>
<sequence>MAAGKSRCQPVPPRPHPTLTHQPSLAFLSLPHTFQISAEPNVDIRFTFAELKPTSNEELGEGKSRCK</sequence>
<accession>A0A5B7HWN2</accession>
<dbReference type="Proteomes" id="UP000324222">
    <property type="component" value="Unassembled WGS sequence"/>
</dbReference>
<reference evidence="2 3" key="1">
    <citation type="submission" date="2019-05" db="EMBL/GenBank/DDBJ databases">
        <title>Another draft genome of Portunus trituberculatus and its Hox gene families provides insights of decapod evolution.</title>
        <authorList>
            <person name="Jeong J.-H."/>
            <person name="Song I."/>
            <person name="Kim S."/>
            <person name="Choi T."/>
            <person name="Kim D."/>
            <person name="Ryu S."/>
            <person name="Kim W."/>
        </authorList>
    </citation>
    <scope>NUCLEOTIDE SEQUENCE [LARGE SCALE GENOMIC DNA]</scope>
    <source>
        <tissue evidence="2">Muscle</tissue>
    </source>
</reference>
<keyword evidence="3" id="KW-1185">Reference proteome</keyword>
<evidence type="ECO:0000256" key="1">
    <source>
        <dbReference type="SAM" id="MobiDB-lite"/>
    </source>
</evidence>
<feature type="region of interest" description="Disordered" evidence="1">
    <location>
        <begin position="1"/>
        <end position="22"/>
    </location>
</feature>
<dbReference type="EMBL" id="VSRR010038362">
    <property type="protein sequence ID" value="MPC74156.1"/>
    <property type="molecule type" value="Genomic_DNA"/>
</dbReference>
<gene>
    <name evidence="2" type="ORF">E2C01_068505</name>
</gene>
<name>A0A5B7HWN2_PORTR</name>
<comment type="caution">
    <text evidence="2">The sequence shown here is derived from an EMBL/GenBank/DDBJ whole genome shotgun (WGS) entry which is preliminary data.</text>
</comment>
<protein>
    <submittedName>
        <fullName evidence="2">Uncharacterized protein</fullName>
    </submittedName>
</protein>
<organism evidence="2 3">
    <name type="scientific">Portunus trituberculatus</name>
    <name type="common">Swimming crab</name>
    <name type="synonym">Neptunus trituberculatus</name>
    <dbReference type="NCBI Taxonomy" id="210409"/>
    <lineage>
        <taxon>Eukaryota</taxon>
        <taxon>Metazoa</taxon>
        <taxon>Ecdysozoa</taxon>
        <taxon>Arthropoda</taxon>
        <taxon>Crustacea</taxon>
        <taxon>Multicrustacea</taxon>
        <taxon>Malacostraca</taxon>
        <taxon>Eumalacostraca</taxon>
        <taxon>Eucarida</taxon>
        <taxon>Decapoda</taxon>
        <taxon>Pleocyemata</taxon>
        <taxon>Brachyura</taxon>
        <taxon>Eubrachyura</taxon>
        <taxon>Portunoidea</taxon>
        <taxon>Portunidae</taxon>
        <taxon>Portuninae</taxon>
        <taxon>Portunus</taxon>
    </lineage>
</organism>
<proteinExistence type="predicted"/>
<evidence type="ECO:0000313" key="3">
    <source>
        <dbReference type="Proteomes" id="UP000324222"/>
    </source>
</evidence>
<dbReference type="AlphaFoldDB" id="A0A5B7HWN2"/>